<dbReference type="PANTHER" id="PTHR43364">
    <property type="entry name" value="NADH-SPECIFIC METHYLGLYOXAL REDUCTASE-RELATED"/>
    <property type="match status" value="1"/>
</dbReference>
<dbReference type="InterPro" id="IPR023210">
    <property type="entry name" value="NADP_OxRdtase_dom"/>
</dbReference>
<feature type="domain" description="NADP-dependent oxidoreductase" evidence="1">
    <location>
        <begin position="5"/>
        <end position="274"/>
    </location>
</feature>
<dbReference type="InterPro" id="IPR050523">
    <property type="entry name" value="AKR_Detox_Biosynth"/>
</dbReference>
<dbReference type="SUPFAM" id="SSF51430">
    <property type="entry name" value="NAD(P)-linked oxidoreductase"/>
    <property type="match status" value="1"/>
</dbReference>
<dbReference type="Gene3D" id="3.20.20.100">
    <property type="entry name" value="NADP-dependent oxidoreductase domain"/>
    <property type="match status" value="1"/>
</dbReference>
<evidence type="ECO:0000313" key="3">
    <source>
        <dbReference type="Proteomes" id="UP001501682"/>
    </source>
</evidence>
<dbReference type="RefSeq" id="WP_344713066.1">
    <property type="nucleotide sequence ID" value="NZ_BAABCB010000007.1"/>
</dbReference>
<dbReference type="EMBL" id="BAABCB010000007">
    <property type="protein sequence ID" value="GAA4241983.1"/>
    <property type="molecule type" value="Genomic_DNA"/>
</dbReference>
<dbReference type="InterPro" id="IPR036812">
    <property type="entry name" value="NAD(P)_OxRdtase_dom_sf"/>
</dbReference>
<dbReference type="PANTHER" id="PTHR43364:SF1">
    <property type="entry name" value="OXIDOREDUCTASE YDHF"/>
    <property type="match status" value="1"/>
</dbReference>
<dbReference type="CDD" id="cd19092">
    <property type="entry name" value="AKR_BsYcsN_EcYdhF-like"/>
    <property type="match status" value="1"/>
</dbReference>
<organism evidence="2 3">
    <name type="scientific">Winogradskyella damuponensis</name>
    <dbReference type="NCBI Taxonomy" id="943939"/>
    <lineage>
        <taxon>Bacteria</taxon>
        <taxon>Pseudomonadati</taxon>
        <taxon>Bacteroidota</taxon>
        <taxon>Flavobacteriia</taxon>
        <taxon>Flavobacteriales</taxon>
        <taxon>Flavobacteriaceae</taxon>
        <taxon>Winogradskyella</taxon>
    </lineage>
</organism>
<keyword evidence="3" id="KW-1185">Reference proteome</keyword>
<reference evidence="3" key="1">
    <citation type="journal article" date="2019" name="Int. J. Syst. Evol. Microbiol.">
        <title>The Global Catalogue of Microorganisms (GCM) 10K type strain sequencing project: providing services to taxonomists for standard genome sequencing and annotation.</title>
        <authorList>
            <consortium name="The Broad Institute Genomics Platform"/>
            <consortium name="The Broad Institute Genome Sequencing Center for Infectious Disease"/>
            <person name="Wu L."/>
            <person name="Ma J."/>
        </authorList>
    </citation>
    <scope>NUCLEOTIDE SEQUENCE [LARGE SCALE GENOMIC DNA]</scope>
    <source>
        <strain evidence="3">JCM 17633</strain>
    </source>
</reference>
<gene>
    <name evidence="2" type="ORF">GCM10022292_10530</name>
</gene>
<evidence type="ECO:0000259" key="1">
    <source>
        <dbReference type="Pfam" id="PF00248"/>
    </source>
</evidence>
<dbReference type="Pfam" id="PF00248">
    <property type="entry name" value="Aldo_ket_red"/>
    <property type="match status" value="1"/>
</dbReference>
<comment type="caution">
    <text evidence="2">The sequence shown here is derived from an EMBL/GenBank/DDBJ whole genome shotgun (WGS) entry which is preliminary data.</text>
</comment>
<evidence type="ECO:0000313" key="2">
    <source>
        <dbReference type="EMBL" id="GAA4241983.1"/>
    </source>
</evidence>
<accession>A0ABP8CPV6</accession>
<dbReference type="InterPro" id="IPR020471">
    <property type="entry name" value="AKR"/>
</dbReference>
<proteinExistence type="predicted"/>
<dbReference type="Proteomes" id="UP001501682">
    <property type="component" value="Unassembled WGS sequence"/>
</dbReference>
<dbReference type="PRINTS" id="PR00069">
    <property type="entry name" value="ALDKETRDTASE"/>
</dbReference>
<sequence>MTYSRLIAGTMTWGSWGKQLSKKEMAVLMNFCVSNHITTFDHADIYGAYTTEADFGKAFADSGLQREAIQLISKCGIQYMSDNRNNKVKHYNYSKKYIISSVEESLKHLKTDYLDLLLLHRPSPLMVAEEIAEAISLLKKDGKIRDFGVSNFTPSQMDLIGLRMDIDVNQIEFSLTEHTAMHDGTLDFMMTNGIKPMAWSPLGAVFKEDNEQTRRIHKQLGALLDKYNATEDQLLLAWLMRHPSGIHPVIGTTTKERIKLAVEATKIELELEDWFLILVAAQGHKVP</sequence>
<name>A0ABP8CPV6_9FLAO</name>
<protein>
    <submittedName>
        <fullName evidence="2">Aldo/keto reductase family oxidoreductase</fullName>
    </submittedName>
</protein>